<name>A0ABP7HSU4_9ACTN</name>
<reference evidence="2" key="1">
    <citation type="journal article" date="2019" name="Int. J. Syst. Evol. Microbiol.">
        <title>The Global Catalogue of Microorganisms (GCM) 10K type strain sequencing project: providing services to taxonomists for standard genome sequencing and annotation.</title>
        <authorList>
            <consortium name="The Broad Institute Genomics Platform"/>
            <consortium name="The Broad Institute Genome Sequencing Center for Infectious Disease"/>
            <person name="Wu L."/>
            <person name="Ma J."/>
        </authorList>
    </citation>
    <scope>NUCLEOTIDE SEQUENCE [LARGE SCALE GENOMIC DNA]</scope>
    <source>
        <strain evidence="2">JCM 17138</strain>
    </source>
</reference>
<protein>
    <submittedName>
        <fullName evidence="1">Uncharacterized protein</fullName>
    </submittedName>
</protein>
<evidence type="ECO:0000313" key="2">
    <source>
        <dbReference type="Proteomes" id="UP001501009"/>
    </source>
</evidence>
<proteinExistence type="predicted"/>
<comment type="caution">
    <text evidence="1">The sequence shown here is derived from an EMBL/GenBank/DDBJ whole genome shotgun (WGS) entry which is preliminary data.</text>
</comment>
<organism evidence="1 2">
    <name type="scientific">Streptomyces coacervatus</name>
    <dbReference type="NCBI Taxonomy" id="647381"/>
    <lineage>
        <taxon>Bacteria</taxon>
        <taxon>Bacillati</taxon>
        <taxon>Actinomycetota</taxon>
        <taxon>Actinomycetes</taxon>
        <taxon>Kitasatosporales</taxon>
        <taxon>Streptomycetaceae</taxon>
        <taxon>Streptomyces</taxon>
    </lineage>
</organism>
<sequence>MLIERESADHQPCLPQLVRRRGQSCLKHPRIREVFREFQYPTPPLAIYPEDAIETHRAFIARHRGLRPAGEYRAVTDEEWQEFLGHFERRKLALGQCGRAYGSSCVHEHAYVRCPILIVGPGERPRLEEIRENLHARITEAEREGWLGDVEQLTVSLAATDDKIGQIDSNERRRNLPVFVATDRPTRSSKRRRREPA</sequence>
<dbReference type="Proteomes" id="UP001501009">
    <property type="component" value="Unassembled WGS sequence"/>
</dbReference>
<keyword evidence="2" id="KW-1185">Reference proteome</keyword>
<gene>
    <name evidence="1" type="ORF">GCM10022403_033810</name>
</gene>
<dbReference type="EMBL" id="BAABDE010000016">
    <property type="protein sequence ID" value="GAA3797119.1"/>
    <property type="molecule type" value="Genomic_DNA"/>
</dbReference>
<accession>A0ABP7HSU4</accession>
<evidence type="ECO:0000313" key="1">
    <source>
        <dbReference type="EMBL" id="GAA3797119.1"/>
    </source>
</evidence>